<evidence type="ECO:0000313" key="1">
    <source>
        <dbReference type="EMBL" id="NIR76791.1"/>
    </source>
</evidence>
<comment type="caution">
    <text evidence="1">The sequence shown here is derived from an EMBL/GenBank/DDBJ whole genome shotgun (WGS) entry which is preliminary data.</text>
</comment>
<proteinExistence type="predicted"/>
<sequence>MAWQKTTDLNPLQFGEFGFHDPASGRYAIVLLQEGPTGRGEEKRSFALWWEAREVDSNKDPVLRDGVPVEDAGTWSVRYSRLKRGRWTPDDFEEVVLDSALKALDAQSQAMDIKGRYPLHPKHPNA</sequence>
<accession>A0AAE4ZCI9</accession>
<dbReference type="Proteomes" id="UP000702544">
    <property type="component" value="Unassembled WGS sequence"/>
</dbReference>
<name>A0AAE4ZCI9_9BACT</name>
<organism evidence="1 2">
    <name type="scientific">Candidatus Kutchimonas denitrificans</name>
    <dbReference type="NCBI Taxonomy" id="3056748"/>
    <lineage>
        <taxon>Bacteria</taxon>
        <taxon>Pseudomonadati</taxon>
        <taxon>Gemmatimonadota</taxon>
        <taxon>Gemmatimonadia</taxon>
        <taxon>Candidatus Palauibacterales</taxon>
        <taxon>Candidatus Palauibacteraceae</taxon>
        <taxon>Candidatus Kutchimonas</taxon>
    </lineage>
</organism>
<reference evidence="1 2" key="1">
    <citation type="submission" date="2020-01" db="EMBL/GenBank/DDBJ databases">
        <title>Genomes assembled from Gulf of Kutch pelagic sediment metagenomes.</title>
        <authorList>
            <person name="Chandrashekar M."/>
            <person name="Mahajan M.S."/>
            <person name="Dave K.J."/>
            <person name="Vatsa P."/>
            <person name="Nathani N.M."/>
        </authorList>
    </citation>
    <scope>NUCLEOTIDE SEQUENCE [LARGE SCALE GENOMIC DNA]</scope>
    <source>
        <strain evidence="1">KS3-K002</strain>
    </source>
</reference>
<protein>
    <submittedName>
        <fullName evidence="1">Uncharacterized protein</fullName>
    </submittedName>
</protein>
<gene>
    <name evidence="1" type="ORF">GWO12_17070</name>
</gene>
<evidence type="ECO:0000313" key="2">
    <source>
        <dbReference type="Proteomes" id="UP000702544"/>
    </source>
</evidence>
<dbReference type="AlphaFoldDB" id="A0AAE4ZCI9"/>
<dbReference type="EMBL" id="JAACAK010000148">
    <property type="protein sequence ID" value="NIR76791.1"/>
    <property type="molecule type" value="Genomic_DNA"/>
</dbReference>